<keyword evidence="4" id="KW-1185">Reference proteome</keyword>
<dbReference type="Pfam" id="PF00092">
    <property type="entry name" value="VWA"/>
    <property type="match status" value="1"/>
</dbReference>
<dbReference type="EMBL" id="AP014545">
    <property type="protein sequence ID" value="BBB27554.1"/>
    <property type="molecule type" value="Genomic_DNA"/>
</dbReference>
<accession>A0A7R6STL8</accession>
<evidence type="ECO:0000313" key="3">
    <source>
        <dbReference type="EMBL" id="BBB27554.1"/>
    </source>
</evidence>
<dbReference type="SUPFAM" id="SSF53300">
    <property type="entry name" value="vWA-like"/>
    <property type="match status" value="1"/>
</dbReference>
<feature type="domain" description="VWFA" evidence="2">
    <location>
        <begin position="74"/>
        <end position="253"/>
    </location>
</feature>
<evidence type="ECO:0000259" key="2">
    <source>
        <dbReference type="PROSITE" id="PS50234"/>
    </source>
</evidence>
<sequence>MNTQSDKHMLRRTIRTFGFVLLSLLPVLAQANQVNLSINLATPVMEAERSHRAFIKVSLEGFKQQDRQARIPANVAIVLDKSGSMSGEKIQYAREAAIMAIRRLDERDIVSVVSYDSRVQVVVPATQVRDQRAIYNAIRDVRADGNTALFAGVSKGANELRKFLSRNKVNRVILLSDGLANVGPQSASELGELGASLAKEGISVTTIGLGLGYNEDLMTRLAGFSDGNHAFVENAEDLASVFQYEFGDVLSVVAQGVNIEINCRNGVKPVRLLGRESEIIGNRVTTRLNQLYSEQEKFVILEVEVPEQQAETEIELVSVNVHYDNLLTQNQEQLAGQSVARFSRSQLEVTAARDDKALEAAVEQVANEYSRDAIEARDSGDLEGAKKILQDSASYLGAQARSLNSPRLQEQEEEALQDAQALESDQDWNKQRKELKARQYKRATQQTY</sequence>
<dbReference type="SMART" id="SM00327">
    <property type="entry name" value="VWA"/>
    <property type="match status" value="1"/>
</dbReference>
<gene>
    <name evidence="3" type="ORF">AMJAP_2968</name>
</gene>
<feature type="region of interest" description="Disordered" evidence="1">
    <location>
        <begin position="401"/>
        <end position="448"/>
    </location>
</feature>
<dbReference type="Proteomes" id="UP000595663">
    <property type="component" value="Chromosome"/>
</dbReference>
<dbReference type="PANTHER" id="PTHR10579">
    <property type="entry name" value="CALCIUM-ACTIVATED CHLORIDE CHANNEL REGULATOR"/>
    <property type="match status" value="1"/>
</dbReference>
<dbReference type="KEGG" id="ajp:AMJAP_2968"/>
<dbReference type="InterPro" id="IPR002035">
    <property type="entry name" value="VWF_A"/>
</dbReference>
<organism evidence="3 4">
    <name type="scientific">Amphritea japonica ATCC BAA-1530</name>
    <dbReference type="NCBI Taxonomy" id="1278309"/>
    <lineage>
        <taxon>Bacteria</taxon>
        <taxon>Pseudomonadati</taxon>
        <taxon>Pseudomonadota</taxon>
        <taxon>Gammaproteobacteria</taxon>
        <taxon>Oceanospirillales</taxon>
        <taxon>Oceanospirillaceae</taxon>
        <taxon>Amphritea</taxon>
    </lineage>
</organism>
<dbReference type="InterPro" id="IPR036465">
    <property type="entry name" value="vWFA_dom_sf"/>
</dbReference>
<dbReference type="InterPro" id="IPR051266">
    <property type="entry name" value="CLCR"/>
</dbReference>
<dbReference type="PROSITE" id="PS50234">
    <property type="entry name" value="VWFA"/>
    <property type="match status" value="1"/>
</dbReference>
<dbReference type="AlphaFoldDB" id="A0A7R6STL8"/>
<protein>
    <submittedName>
        <fullName evidence="3">Ca-activated chloride channel homolog</fullName>
    </submittedName>
</protein>
<dbReference type="PANTHER" id="PTHR10579:SF43">
    <property type="entry name" value="ZINC FINGER (C3HC4-TYPE RING FINGER) FAMILY PROTEIN"/>
    <property type="match status" value="1"/>
</dbReference>
<reference evidence="3 4" key="1">
    <citation type="journal article" date="2008" name="Int. J. Syst. Evol. Microbiol.">
        <title>Amphritea japonica sp. nov. and Amphritea balenae sp. nov., isolated from the sediment adjacent to sperm whale carcasses off Kagoshima, Japan.</title>
        <authorList>
            <person name="Miyazaki M."/>
            <person name="Nogi Y."/>
            <person name="Fujiwara Y."/>
            <person name="Kawato M."/>
            <person name="Nagahama T."/>
            <person name="Kubokawa K."/>
            <person name="Horikoshi K."/>
        </authorList>
    </citation>
    <scope>NUCLEOTIDE SEQUENCE [LARGE SCALE GENOMIC DNA]</scope>
    <source>
        <strain evidence="3 4">ATCC BAA-1530</strain>
    </source>
</reference>
<evidence type="ECO:0000313" key="4">
    <source>
        <dbReference type="Proteomes" id="UP000595663"/>
    </source>
</evidence>
<feature type="compositionally biased region" description="Basic and acidic residues" evidence="1">
    <location>
        <begin position="427"/>
        <end position="437"/>
    </location>
</feature>
<dbReference type="Gene3D" id="3.40.50.410">
    <property type="entry name" value="von Willebrand factor, type A domain"/>
    <property type="match status" value="1"/>
</dbReference>
<name>A0A7R6STL8_9GAMM</name>
<evidence type="ECO:0000256" key="1">
    <source>
        <dbReference type="SAM" id="MobiDB-lite"/>
    </source>
</evidence>
<dbReference type="RefSeq" id="WP_019623030.1">
    <property type="nucleotide sequence ID" value="NZ_AP014545.1"/>
</dbReference>
<proteinExistence type="predicted"/>